<gene>
    <name evidence="5" type="primary">mgrA</name>
    <name evidence="5" type="ORF">SPDO_10250</name>
</gene>
<dbReference type="RefSeq" id="WP_088366420.1">
    <property type="nucleotide sequence ID" value="NZ_NBBI01000002.1"/>
</dbReference>
<dbReference type="SMART" id="SM00347">
    <property type="entry name" value="HTH_MARR"/>
    <property type="match status" value="1"/>
</dbReference>
<dbReference type="PANTHER" id="PTHR42756:SF1">
    <property type="entry name" value="TRANSCRIPTIONAL REPRESSOR OF EMRAB OPERON"/>
    <property type="match status" value="1"/>
</dbReference>
<accession>A0A245ZMP9</accession>
<dbReference type="AlphaFoldDB" id="A0A245ZMP9"/>
<keyword evidence="6" id="KW-1185">Reference proteome</keyword>
<dbReference type="Gene3D" id="1.10.10.10">
    <property type="entry name" value="Winged helix-like DNA-binding domain superfamily/Winged helix DNA-binding domain"/>
    <property type="match status" value="1"/>
</dbReference>
<dbReference type="PROSITE" id="PS50995">
    <property type="entry name" value="HTH_MARR_2"/>
    <property type="match status" value="1"/>
</dbReference>
<keyword evidence="1" id="KW-0805">Transcription regulation</keyword>
<name>A0A245ZMP9_9SPHN</name>
<reference evidence="5 6" key="1">
    <citation type="submission" date="2017-03" db="EMBL/GenBank/DDBJ databases">
        <title>Genome sequence of Sphingomonas dokdonensis DSM 21029.</title>
        <authorList>
            <person name="Poehlein A."/>
            <person name="Wuebbeler J.H."/>
            <person name="Steinbuechel A."/>
            <person name="Daniel R."/>
        </authorList>
    </citation>
    <scope>NUCLEOTIDE SEQUENCE [LARGE SCALE GENOMIC DNA]</scope>
    <source>
        <strain evidence="5 6">DSM 21029</strain>
    </source>
</reference>
<dbReference type="OrthoDB" id="511972at2"/>
<dbReference type="GO" id="GO:0003700">
    <property type="term" value="F:DNA-binding transcription factor activity"/>
    <property type="evidence" value="ECO:0007669"/>
    <property type="project" value="InterPro"/>
</dbReference>
<organism evidence="5 6">
    <name type="scientific">Sphingomonas dokdonensis</name>
    <dbReference type="NCBI Taxonomy" id="344880"/>
    <lineage>
        <taxon>Bacteria</taxon>
        <taxon>Pseudomonadati</taxon>
        <taxon>Pseudomonadota</taxon>
        <taxon>Alphaproteobacteria</taxon>
        <taxon>Sphingomonadales</taxon>
        <taxon>Sphingomonadaceae</taxon>
        <taxon>Sphingomonas</taxon>
    </lineage>
</organism>
<feature type="domain" description="HTH marR-type" evidence="4">
    <location>
        <begin position="17"/>
        <end position="149"/>
    </location>
</feature>
<keyword evidence="3" id="KW-0804">Transcription</keyword>
<dbReference type="Pfam" id="PF01047">
    <property type="entry name" value="MarR"/>
    <property type="match status" value="1"/>
</dbReference>
<evidence type="ECO:0000313" key="5">
    <source>
        <dbReference type="EMBL" id="OWK31020.1"/>
    </source>
</evidence>
<keyword evidence="2" id="KW-0238">DNA-binding</keyword>
<evidence type="ECO:0000256" key="1">
    <source>
        <dbReference type="ARBA" id="ARBA00023015"/>
    </source>
</evidence>
<evidence type="ECO:0000313" key="6">
    <source>
        <dbReference type="Proteomes" id="UP000197290"/>
    </source>
</evidence>
<dbReference type="SUPFAM" id="SSF46785">
    <property type="entry name" value="Winged helix' DNA-binding domain"/>
    <property type="match status" value="1"/>
</dbReference>
<evidence type="ECO:0000256" key="2">
    <source>
        <dbReference type="ARBA" id="ARBA00023125"/>
    </source>
</evidence>
<dbReference type="GO" id="GO:0003677">
    <property type="term" value="F:DNA binding"/>
    <property type="evidence" value="ECO:0007669"/>
    <property type="project" value="UniProtKB-KW"/>
</dbReference>
<dbReference type="InterPro" id="IPR000835">
    <property type="entry name" value="HTH_MarR-typ"/>
</dbReference>
<evidence type="ECO:0000259" key="4">
    <source>
        <dbReference type="PROSITE" id="PS50995"/>
    </source>
</evidence>
<comment type="caution">
    <text evidence="5">The sequence shown here is derived from an EMBL/GenBank/DDBJ whole genome shotgun (WGS) entry which is preliminary data.</text>
</comment>
<proteinExistence type="predicted"/>
<protein>
    <submittedName>
        <fullName evidence="5">HTH-type transcriptional regulator MgrA</fullName>
    </submittedName>
</protein>
<dbReference type="PRINTS" id="PR00598">
    <property type="entry name" value="HTHMARR"/>
</dbReference>
<evidence type="ECO:0000256" key="3">
    <source>
        <dbReference type="ARBA" id="ARBA00023163"/>
    </source>
</evidence>
<dbReference type="EMBL" id="NBBI01000002">
    <property type="protein sequence ID" value="OWK31020.1"/>
    <property type="molecule type" value="Genomic_DNA"/>
</dbReference>
<dbReference type="PANTHER" id="PTHR42756">
    <property type="entry name" value="TRANSCRIPTIONAL REGULATOR, MARR"/>
    <property type="match status" value="1"/>
</dbReference>
<sequence length="166" mass="19192">MSDKRIRQPADYYRSPENSIGYLTRIVFRNFSRVLEKYTLQHDISAGQWRFLRQLWIEDGITQRELSERVGMREPTTVVALKGLEAAGLVRREKSEVDRRKIYIHLTPFARELETNLAPLNAEVHAIATAGMSDEEVETLQRLLRQVIGNLSEEARKLPTITDVRA</sequence>
<dbReference type="InterPro" id="IPR036388">
    <property type="entry name" value="WH-like_DNA-bd_sf"/>
</dbReference>
<dbReference type="Proteomes" id="UP000197290">
    <property type="component" value="Unassembled WGS sequence"/>
</dbReference>
<dbReference type="InterPro" id="IPR036390">
    <property type="entry name" value="WH_DNA-bd_sf"/>
</dbReference>